<dbReference type="EMBL" id="KV784355">
    <property type="protein sequence ID" value="OEU20131.1"/>
    <property type="molecule type" value="Genomic_DNA"/>
</dbReference>
<feature type="region of interest" description="Disordered" evidence="1">
    <location>
        <begin position="34"/>
        <end position="62"/>
    </location>
</feature>
<keyword evidence="4" id="KW-1185">Reference proteome</keyword>
<proteinExistence type="predicted"/>
<name>A0A1E7FPP6_9STRA</name>
<dbReference type="AlphaFoldDB" id="A0A1E7FPP6"/>
<dbReference type="InParanoid" id="A0A1E7FPP6"/>
<accession>A0A1E7FPP6</accession>
<gene>
    <name evidence="3" type="ORF">FRACYDRAFT_236198</name>
</gene>
<dbReference type="Proteomes" id="UP000095751">
    <property type="component" value="Unassembled WGS sequence"/>
</dbReference>
<feature type="chain" id="PRO_5009193433" evidence="2">
    <location>
        <begin position="32"/>
        <end position="205"/>
    </location>
</feature>
<reference evidence="3 4" key="1">
    <citation type="submission" date="2016-09" db="EMBL/GenBank/DDBJ databases">
        <title>Extensive genetic diversity and differential bi-allelic expression allows diatom success in the polar Southern Ocean.</title>
        <authorList>
            <consortium name="DOE Joint Genome Institute"/>
            <person name="Mock T."/>
            <person name="Otillar R.P."/>
            <person name="Strauss J."/>
            <person name="Dupont C."/>
            <person name="Frickenhaus S."/>
            <person name="Maumus F."/>
            <person name="Mcmullan M."/>
            <person name="Sanges R."/>
            <person name="Schmutz J."/>
            <person name="Toseland A."/>
            <person name="Valas R."/>
            <person name="Veluchamy A."/>
            <person name="Ward B.J."/>
            <person name="Allen A."/>
            <person name="Barry K."/>
            <person name="Falciatore A."/>
            <person name="Ferrante M."/>
            <person name="Fortunato A.E."/>
            <person name="Gloeckner G."/>
            <person name="Gruber A."/>
            <person name="Hipkin R."/>
            <person name="Janech M."/>
            <person name="Kroth P."/>
            <person name="Leese F."/>
            <person name="Lindquist E."/>
            <person name="Lyon B.R."/>
            <person name="Martin J."/>
            <person name="Mayer C."/>
            <person name="Parker M."/>
            <person name="Quesneville H."/>
            <person name="Raymond J."/>
            <person name="Uhlig C."/>
            <person name="Valentin K.U."/>
            <person name="Worden A.Z."/>
            <person name="Armbrust E.V."/>
            <person name="Bowler C."/>
            <person name="Green B."/>
            <person name="Moulton V."/>
            <person name="Van Oosterhout C."/>
            <person name="Grigoriev I."/>
        </authorList>
    </citation>
    <scope>NUCLEOTIDE SEQUENCE [LARGE SCALE GENOMIC DNA]</scope>
    <source>
        <strain evidence="3 4">CCMP1102</strain>
    </source>
</reference>
<protein>
    <submittedName>
        <fullName evidence="3">Uncharacterized protein</fullName>
    </submittedName>
</protein>
<evidence type="ECO:0000313" key="4">
    <source>
        <dbReference type="Proteomes" id="UP000095751"/>
    </source>
</evidence>
<feature type="signal peptide" evidence="2">
    <location>
        <begin position="1"/>
        <end position="31"/>
    </location>
</feature>
<evidence type="ECO:0000256" key="1">
    <source>
        <dbReference type="SAM" id="MobiDB-lite"/>
    </source>
</evidence>
<evidence type="ECO:0000256" key="2">
    <source>
        <dbReference type="SAM" id="SignalP"/>
    </source>
</evidence>
<keyword evidence="2" id="KW-0732">Signal</keyword>
<evidence type="ECO:0000313" key="3">
    <source>
        <dbReference type="EMBL" id="OEU20131.1"/>
    </source>
</evidence>
<dbReference type="OrthoDB" id="46433at2759"/>
<organism evidence="3 4">
    <name type="scientific">Fragilariopsis cylindrus CCMP1102</name>
    <dbReference type="NCBI Taxonomy" id="635003"/>
    <lineage>
        <taxon>Eukaryota</taxon>
        <taxon>Sar</taxon>
        <taxon>Stramenopiles</taxon>
        <taxon>Ochrophyta</taxon>
        <taxon>Bacillariophyta</taxon>
        <taxon>Bacillariophyceae</taxon>
        <taxon>Bacillariophycidae</taxon>
        <taxon>Bacillariales</taxon>
        <taxon>Bacillariaceae</taxon>
        <taxon>Fragilariopsis</taxon>
    </lineage>
</organism>
<dbReference type="KEGG" id="fcy:FRACYDRAFT_236198"/>
<sequence length="205" mass="22671">MRLLSNNFTSLAVCLLLQVVVLVSLPNGGWGFGTGTQQKEQQQQQEQEQATTETQHTEKEKESMLKQMDIAAKLKELSSNGISNDDALSVAGLLDALTEDEETLELVRNLRKADEGTRDPQLQAFLDSATPTDIVIGLKQLLDELRSLEVLFRDPQRAVDAMIEDGMIDPSRVELYKENPDQLAQDVQSGIYFSFVTLAVAGGFL</sequence>
<feature type="compositionally biased region" description="Low complexity" evidence="1">
    <location>
        <begin position="36"/>
        <end position="54"/>
    </location>
</feature>